<evidence type="ECO:0000313" key="2">
    <source>
        <dbReference type="Proteomes" id="UP000289152"/>
    </source>
</evidence>
<keyword evidence="2" id="KW-1185">Reference proteome</keyword>
<dbReference type="Proteomes" id="UP000289152">
    <property type="component" value="Unassembled WGS sequence"/>
</dbReference>
<organism evidence="1 2">
    <name type="scientific">Tremella mesenterica</name>
    <name type="common">Jelly fungus</name>
    <dbReference type="NCBI Taxonomy" id="5217"/>
    <lineage>
        <taxon>Eukaryota</taxon>
        <taxon>Fungi</taxon>
        <taxon>Dikarya</taxon>
        <taxon>Basidiomycota</taxon>
        <taxon>Agaricomycotina</taxon>
        <taxon>Tremellomycetes</taxon>
        <taxon>Tremellales</taxon>
        <taxon>Tremellaceae</taxon>
        <taxon>Tremella</taxon>
    </lineage>
</organism>
<accession>A0A4V1M4J4</accession>
<reference evidence="1 2" key="1">
    <citation type="submission" date="2016-06" db="EMBL/GenBank/DDBJ databases">
        <title>Evolution of pathogenesis and genome organization in the Tremellales.</title>
        <authorList>
            <person name="Cuomo C."/>
            <person name="Litvintseva A."/>
            <person name="Heitman J."/>
            <person name="Chen Y."/>
            <person name="Sun S."/>
            <person name="Springer D."/>
            <person name="Dromer F."/>
            <person name="Young S."/>
            <person name="Zeng Q."/>
            <person name="Chapman S."/>
            <person name="Gujja S."/>
            <person name="Saif S."/>
            <person name="Birren B."/>
        </authorList>
    </citation>
    <scope>NUCLEOTIDE SEQUENCE [LARGE SCALE GENOMIC DNA]</scope>
    <source>
        <strain evidence="1 2">ATCC 28783</strain>
    </source>
</reference>
<gene>
    <name evidence="1" type="ORF">M231_02032</name>
</gene>
<dbReference type="EMBL" id="SDIL01000016">
    <property type="protein sequence ID" value="RXK40577.1"/>
    <property type="molecule type" value="Genomic_DNA"/>
</dbReference>
<dbReference type="InParanoid" id="A0A4V1M4J4"/>
<protein>
    <submittedName>
        <fullName evidence="1">Uncharacterized protein</fullName>
    </submittedName>
</protein>
<comment type="caution">
    <text evidence="1">The sequence shown here is derived from an EMBL/GenBank/DDBJ whole genome shotgun (WGS) entry which is preliminary data.</text>
</comment>
<proteinExistence type="predicted"/>
<dbReference type="AlphaFoldDB" id="A0A4V1M4J4"/>
<name>A0A4V1M4J4_TREME</name>
<evidence type="ECO:0000313" key="1">
    <source>
        <dbReference type="EMBL" id="RXK40577.1"/>
    </source>
</evidence>
<sequence>MSIPYTPRPPNVGFLACQTHFCLEGRPPFSNVSLTALQTSALRDAVALAIELVSCPRGREATSAILSAPTGPLIKTTDTLPSPIVPVPNANHPTIDDWLASNECQVIVDVRLQDYALMDTENPNDIRVQYDLVVAAGNALKGDYMEAYTAHIIHLAIVLAHKVQHSIQYHQSVNHT</sequence>